<sequence length="218" mass="25653">MKFNRLSKYKIRKIINCFSMDLTATATSELLKLNRKTVNNYFTEFRELILEDSIQKHQKELGIFELDESYFGAKRVRGKRGRGAAGKTPVFGVLKREGKVFVSIVPRCSREELLPIIQGKILEGSTIHTDGWKAYDGLILNGYTYYRVFHHENEFVREKSHVNGIESFWSFAKRRLAKFNGLTDEKFILHLKECECRFNLRNENFAVFMEQLYFKNKK</sequence>
<reference evidence="2" key="1">
    <citation type="submission" date="2020-12" db="EMBL/GenBank/DDBJ databases">
        <title>Taurinivorans muris gen. nov., sp. nov., fundamental and realized metabolic niche of a ubiquitous sulfidogenic bacterium in the murine intestine.</title>
        <authorList>
            <person name="Ye H."/>
            <person name="Hanson B.T."/>
            <person name="Loy A."/>
        </authorList>
    </citation>
    <scope>NUCLEOTIDE SEQUENCE</scope>
    <source>
        <strain evidence="2">LT0009</strain>
    </source>
</reference>
<dbReference type="RefSeq" id="WP_334316339.1">
    <property type="nucleotide sequence ID" value="NZ_CP065938.1"/>
</dbReference>
<dbReference type="Proteomes" id="UP001058120">
    <property type="component" value="Chromosome"/>
</dbReference>
<dbReference type="NCBIfam" id="NF033547">
    <property type="entry name" value="transpos_IS1595"/>
    <property type="match status" value="1"/>
</dbReference>
<proteinExistence type="predicted"/>
<dbReference type="InterPro" id="IPR024445">
    <property type="entry name" value="Tnp_ISXO2-like"/>
</dbReference>
<organism evidence="2 3">
    <name type="scientific">Taurinivorans muris</name>
    <dbReference type="NCBI Taxonomy" id="2787751"/>
    <lineage>
        <taxon>Bacteria</taxon>
        <taxon>Pseudomonadati</taxon>
        <taxon>Thermodesulfobacteriota</taxon>
        <taxon>Desulfovibrionia</taxon>
        <taxon>Desulfovibrionales</taxon>
        <taxon>Desulfovibrionaceae</taxon>
        <taxon>Taurinivorans</taxon>
    </lineage>
</organism>
<dbReference type="PANTHER" id="PTHR47163:SF2">
    <property type="entry name" value="SI:DKEY-17M8.2"/>
    <property type="match status" value="1"/>
</dbReference>
<gene>
    <name evidence="2" type="ORF">JBF11_09850</name>
</gene>
<dbReference type="InterPro" id="IPR053164">
    <property type="entry name" value="IS1016-like_transposase"/>
</dbReference>
<evidence type="ECO:0000313" key="2">
    <source>
        <dbReference type="EMBL" id="UWX06793.1"/>
    </source>
</evidence>
<name>A0ABY5Y463_9BACT</name>
<dbReference type="EMBL" id="CP065938">
    <property type="protein sequence ID" value="UWX06793.1"/>
    <property type="molecule type" value="Genomic_DNA"/>
</dbReference>
<evidence type="ECO:0000313" key="3">
    <source>
        <dbReference type="Proteomes" id="UP001058120"/>
    </source>
</evidence>
<evidence type="ECO:0000259" key="1">
    <source>
        <dbReference type="SMART" id="SM01126"/>
    </source>
</evidence>
<feature type="domain" description="ISXO2-like transposase" evidence="1">
    <location>
        <begin position="59"/>
        <end position="199"/>
    </location>
</feature>
<protein>
    <submittedName>
        <fullName evidence="2">IS1595 family transposase</fullName>
    </submittedName>
</protein>
<dbReference type="SMART" id="SM01126">
    <property type="entry name" value="DDE_Tnp_IS1595"/>
    <property type="match status" value="1"/>
</dbReference>
<dbReference type="PANTHER" id="PTHR47163">
    <property type="entry name" value="DDE_TNP_IS1595 DOMAIN-CONTAINING PROTEIN"/>
    <property type="match status" value="1"/>
</dbReference>
<accession>A0ABY5Y463</accession>
<dbReference type="Pfam" id="PF12762">
    <property type="entry name" value="DDE_Tnp_IS1595"/>
    <property type="match status" value="1"/>
</dbReference>
<keyword evidence="3" id="KW-1185">Reference proteome</keyword>